<accession>A0A0R1VVS0</accession>
<dbReference type="AlphaFoldDB" id="A0A0R1VVS0"/>
<evidence type="ECO:0000313" key="1">
    <source>
        <dbReference type="EMBL" id="KRM09533.1"/>
    </source>
</evidence>
<dbReference type="STRING" id="1423807.FD16_GL001762"/>
<keyword evidence="2" id="KW-1185">Reference proteome</keyword>
<dbReference type="EMBL" id="AZGF01000040">
    <property type="protein sequence ID" value="KRM09533.1"/>
    <property type="molecule type" value="Genomic_DNA"/>
</dbReference>
<sequence length="65" mass="8078">MDRRKQLEVNNLWVICKRCHYWKGQLEDELYQSQSLIENLDVSKQWDRDKVTEWIVKHEQHHNTV</sequence>
<protein>
    <recommendedName>
        <fullName evidence="3">HNH domain-containing protein</fullName>
    </recommendedName>
</protein>
<dbReference type="PATRIC" id="fig|1423807.3.peg.1805"/>
<reference evidence="1 2" key="1">
    <citation type="journal article" date="2015" name="Genome Announc.">
        <title>Expanding the biotechnology potential of lactobacilli through comparative genomics of 213 strains and associated genera.</title>
        <authorList>
            <person name="Sun Z."/>
            <person name="Harris H.M."/>
            <person name="McCann A."/>
            <person name="Guo C."/>
            <person name="Argimon S."/>
            <person name="Zhang W."/>
            <person name="Yang X."/>
            <person name="Jeffery I.B."/>
            <person name="Cooney J.C."/>
            <person name="Kagawa T.F."/>
            <person name="Liu W."/>
            <person name="Song Y."/>
            <person name="Salvetti E."/>
            <person name="Wrobel A."/>
            <person name="Rasinkangas P."/>
            <person name="Parkhill J."/>
            <person name="Rea M.C."/>
            <person name="O'Sullivan O."/>
            <person name="Ritari J."/>
            <person name="Douillard F.P."/>
            <person name="Paul Ross R."/>
            <person name="Yang R."/>
            <person name="Briner A.E."/>
            <person name="Felis G.E."/>
            <person name="de Vos W.M."/>
            <person name="Barrangou R."/>
            <person name="Klaenhammer T.R."/>
            <person name="Caufield P.W."/>
            <person name="Cui Y."/>
            <person name="Zhang H."/>
            <person name="O'Toole P.W."/>
        </authorList>
    </citation>
    <scope>NUCLEOTIDE SEQUENCE [LARGE SCALE GENOMIC DNA]</scope>
    <source>
        <strain evidence="1 2">DSM 5007</strain>
    </source>
</reference>
<organism evidence="1 2">
    <name type="scientific">Paucilactobacillus suebicus DSM 5007 = KCTC 3549</name>
    <dbReference type="NCBI Taxonomy" id="1423807"/>
    <lineage>
        <taxon>Bacteria</taxon>
        <taxon>Bacillati</taxon>
        <taxon>Bacillota</taxon>
        <taxon>Bacilli</taxon>
        <taxon>Lactobacillales</taxon>
        <taxon>Lactobacillaceae</taxon>
        <taxon>Paucilactobacillus</taxon>
    </lineage>
</organism>
<evidence type="ECO:0008006" key="3">
    <source>
        <dbReference type="Google" id="ProtNLM"/>
    </source>
</evidence>
<dbReference type="Proteomes" id="UP000051820">
    <property type="component" value="Unassembled WGS sequence"/>
</dbReference>
<proteinExistence type="predicted"/>
<dbReference type="eggNOG" id="COG1403">
    <property type="taxonomic scope" value="Bacteria"/>
</dbReference>
<name>A0A0R1VVS0_9LACO</name>
<evidence type="ECO:0000313" key="2">
    <source>
        <dbReference type="Proteomes" id="UP000051820"/>
    </source>
</evidence>
<comment type="caution">
    <text evidence="1">The sequence shown here is derived from an EMBL/GenBank/DDBJ whole genome shotgun (WGS) entry which is preliminary data.</text>
</comment>
<gene>
    <name evidence="1" type="ORF">FD16_GL001762</name>
</gene>